<evidence type="ECO:0000256" key="3">
    <source>
        <dbReference type="ARBA" id="ARBA00004370"/>
    </source>
</evidence>
<keyword evidence="5" id="KW-0496">Mitochondrion</keyword>
<feature type="transmembrane region" description="Helical" evidence="8">
    <location>
        <begin position="1091"/>
        <end position="1113"/>
    </location>
</feature>
<evidence type="ECO:0000256" key="8">
    <source>
        <dbReference type="SAM" id="Phobius"/>
    </source>
</evidence>
<name>A0A4Z0ZBT5_9PEZI</name>
<feature type="compositionally biased region" description="Low complexity" evidence="7">
    <location>
        <begin position="904"/>
        <end position="915"/>
    </location>
</feature>
<keyword evidence="6 8" id="KW-0472">Membrane</keyword>
<evidence type="ECO:0000256" key="6">
    <source>
        <dbReference type="ARBA" id="ARBA00023136"/>
    </source>
</evidence>
<dbReference type="Proteomes" id="UP000297716">
    <property type="component" value="Unassembled WGS sequence"/>
</dbReference>
<evidence type="ECO:0008006" key="11">
    <source>
        <dbReference type="Google" id="ProtNLM"/>
    </source>
</evidence>
<dbReference type="PANTHER" id="PTHR48182:SF2">
    <property type="entry name" value="PROTEIN SERAC1"/>
    <property type="match status" value="1"/>
</dbReference>
<dbReference type="GO" id="GO:0005739">
    <property type="term" value="C:mitochondrion"/>
    <property type="evidence" value="ECO:0007669"/>
    <property type="project" value="UniProtKB-SubCell"/>
</dbReference>
<evidence type="ECO:0000256" key="7">
    <source>
        <dbReference type="SAM" id="MobiDB-lite"/>
    </source>
</evidence>
<dbReference type="OrthoDB" id="5154214at2759"/>
<dbReference type="AlphaFoldDB" id="A0A4Z0ZBT5"/>
<protein>
    <recommendedName>
        <fullName evidence="11">GPI inositol-deacylase</fullName>
    </recommendedName>
</protein>
<accession>A0A4Z0ZBT5</accession>
<feature type="region of interest" description="Disordered" evidence="7">
    <location>
        <begin position="869"/>
        <end position="917"/>
    </location>
</feature>
<dbReference type="GO" id="GO:0016020">
    <property type="term" value="C:membrane"/>
    <property type="evidence" value="ECO:0007669"/>
    <property type="project" value="UniProtKB-SubCell"/>
</dbReference>
<evidence type="ECO:0000313" key="9">
    <source>
        <dbReference type="EMBL" id="TGJ88493.1"/>
    </source>
</evidence>
<keyword evidence="10" id="KW-1185">Reference proteome</keyword>
<proteinExistence type="predicted"/>
<dbReference type="SUPFAM" id="SSF53474">
    <property type="entry name" value="alpha/beta-Hydrolases"/>
    <property type="match status" value="1"/>
</dbReference>
<dbReference type="InterPro" id="IPR029058">
    <property type="entry name" value="AB_hydrolase_fold"/>
</dbReference>
<keyword evidence="8" id="KW-0812">Transmembrane</keyword>
<evidence type="ECO:0000256" key="4">
    <source>
        <dbReference type="ARBA" id="ARBA00022824"/>
    </source>
</evidence>
<comment type="caution">
    <text evidence="9">The sequence shown here is derived from an EMBL/GenBank/DDBJ whole genome shotgun (WGS) entry which is preliminary data.</text>
</comment>
<dbReference type="InterPro" id="IPR052374">
    <property type="entry name" value="SERAC1"/>
</dbReference>
<dbReference type="EMBL" id="SKBN01000003">
    <property type="protein sequence ID" value="TGJ88493.1"/>
    <property type="molecule type" value="Genomic_DNA"/>
</dbReference>
<keyword evidence="8" id="KW-1133">Transmembrane helix</keyword>
<dbReference type="Gene3D" id="3.40.50.1820">
    <property type="entry name" value="alpha/beta hydrolase"/>
    <property type="match status" value="1"/>
</dbReference>
<organism evidence="9 10">
    <name type="scientific">Xylaria hypoxylon</name>
    <dbReference type="NCBI Taxonomy" id="37992"/>
    <lineage>
        <taxon>Eukaryota</taxon>
        <taxon>Fungi</taxon>
        <taxon>Dikarya</taxon>
        <taxon>Ascomycota</taxon>
        <taxon>Pezizomycotina</taxon>
        <taxon>Sordariomycetes</taxon>
        <taxon>Xylariomycetidae</taxon>
        <taxon>Xylariales</taxon>
        <taxon>Xylariaceae</taxon>
        <taxon>Xylaria</taxon>
    </lineage>
</organism>
<sequence>MTKVFPNDVVNMVMIDYPNSETTLDLYSRVHFTHVGAVRHHILDCHVQISYPLRYGIDFQDDPTNSQQDAHKSHGEVISDTVRPSKLTAEQRTSLRSTIVHEHEYSVDNKWYEIWHIIFPDTTSPPSPYVGDNVQEYETGPTGLTTLYVPPEDKQVVTDLIFVHGLGGGSRRTWTKDSPSTFWPGEWLPQDEAFRDIRIHTFGYDIFSQTLPHSIPDLANSLLCSIQDAPLIPRDIKTPLVLIGHNMGGLVIQAAYVQAQQKYETMCKRISALIFLGTPHTIISPACLQHALTFSEPTNQLVLHSGRYFNRGTNKHFLELAHDVKLYSYYETIPTLIRGRYEFIVEKDAAILGLQNEMVMFLKTDHRGLSRFETVHDPSYISIRNTLATIVEEATNSQRLDLLEKPPRTLEEAYIRTIFEKIKNYGEEMQRAICKILQWTNLQYEYLPAEVLCVAASVIDGDKRLSEDDIVDSAEISRACQGLISRTPVGDRFVFSHVSVKQFLQHLDPCDEALGCFHLNDEEARISLTKAAILFLSQLYRDELATVASEGRNWGEENPMERFRLFSAKIILDSDQLLDIMATQSTRTLPLEIIRQYARMICMASQSATGNGGDIKSVISAVFSHNLLWSSRSSAYTDVEVLAIMQLVDLLQHDDEMASLYPQAISTLGNHRGADVNDEEEGDFSDSSHLIDYDNIRSIHIVQNFLVSSEAYSILRRNFRQWLKIEEDKDSHDGESAEVNMLDIEYDAFVSLQIKSRIINMFKMMIERFVGCKLSWWPLPQPESDLDTGYTRVYSTSLGGIQFYDDISTPLAMSLFPKLANVHSPKTDVWMKGWGREVVQLSRTTLATILVKTFASNVTSTPTAQVNITPLVQPGSRNTASVSNVQRQTPNQPTSSANHNQLSTNTQTTPPGNNPLAKPDPILLISAELKRNTYRARWYGWKRPIGVRFYRFDSFLFKNSLNLHYISVHRDQERYPEQSDPEYSEYEYQPRPWPAGAPYPSNEVWHYFENPVDCGTSSCLSKILPVRIAGGIASRGRAFGIHIEEAYSIWAILIPSCIVVLATLAATLWFIPQWLRSHPDDLQNATVPIAVVFTVIGSLLQIIVSLVVFRWALT</sequence>
<evidence type="ECO:0000256" key="1">
    <source>
        <dbReference type="ARBA" id="ARBA00004173"/>
    </source>
</evidence>
<dbReference type="GO" id="GO:0005783">
    <property type="term" value="C:endoplasmic reticulum"/>
    <property type="evidence" value="ECO:0007669"/>
    <property type="project" value="UniProtKB-SubCell"/>
</dbReference>
<evidence type="ECO:0000256" key="5">
    <source>
        <dbReference type="ARBA" id="ARBA00023128"/>
    </source>
</evidence>
<feature type="compositionally biased region" description="Polar residues" evidence="7">
    <location>
        <begin position="869"/>
        <end position="903"/>
    </location>
</feature>
<keyword evidence="4" id="KW-0256">Endoplasmic reticulum</keyword>
<dbReference type="PANTHER" id="PTHR48182">
    <property type="entry name" value="PROTEIN SERAC1"/>
    <property type="match status" value="1"/>
</dbReference>
<feature type="transmembrane region" description="Helical" evidence="8">
    <location>
        <begin position="1047"/>
        <end position="1071"/>
    </location>
</feature>
<gene>
    <name evidence="9" type="ORF">E0Z10_g353</name>
</gene>
<reference evidence="9 10" key="1">
    <citation type="submission" date="2019-03" db="EMBL/GenBank/DDBJ databases">
        <title>Draft genome sequence of Xylaria hypoxylon DSM 108379, a ubiquitous saprotrophic-parasitic fungi on hardwood.</title>
        <authorList>
            <person name="Buettner E."/>
            <person name="Leonhardt S."/>
            <person name="Gebauer A.M."/>
            <person name="Liers C."/>
            <person name="Hofrichter M."/>
            <person name="Kellner H."/>
        </authorList>
    </citation>
    <scope>NUCLEOTIDE SEQUENCE [LARGE SCALE GENOMIC DNA]</scope>
    <source>
        <strain evidence="9 10">DSM 108379</strain>
    </source>
</reference>
<evidence type="ECO:0000256" key="2">
    <source>
        <dbReference type="ARBA" id="ARBA00004240"/>
    </source>
</evidence>
<evidence type="ECO:0000313" key="10">
    <source>
        <dbReference type="Proteomes" id="UP000297716"/>
    </source>
</evidence>
<comment type="subcellular location">
    <subcellularLocation>
        <location evidence="2">Endoplasmic reticulum</location>
    </subcellularLocation>
    <subcellularLocation>
        <location evidence="3">Membrane</location>
    </subcellularLocation>
    <subcellularLocation>
        <location evidence="1">Mitochondrion</location>
    </subcellularLocation>
</comment>